<dbReference type="InterPro" id="IPR050116">
    <property type="entry name" value="DNA_polymerase-Y"/>
</dbReference>
<keyword evidence="2" id="KW-0239">DNA-directed DNA polymerase</keyword>
<dbReference type="PANTHER" id="PTHR11076:SF33">
    <property type="entry name" value="DNA POLYMERASE KAPPA"/>
    <property type="match status" value="1"/>
</dbReference>
<dbReference type="Gene3D" id="3.30.70.270">
    <property type="match status" value="1"/>
</dbReference>
<dbReference type="Pfam" id="PF00817">
    <property type="entry name" value="IMS"/>
    <property type="match status" value="1"/>
</dbReference>
<keyword evidence="2 4" id="KW-0808">Transferase</keyword>
<proteinExistence type="inferred from homology"/>
<dbReference type="PROSITE" id="PS50173">
    <property type="entry name" value="UMUC"/>
    <property type="match status" value="1"/>
</dbReference>
<dbReference type="GO" id="GO:0003887">
    <property type="term" value="F:DNA-directed DNA polymerase activity"/>
    <property type="evidence" value="ECO:0007669"/>
    <property type="project" value="UniProtKB-UniRule"/>
</dbReference>
<feature type="domain" description="UmuC" evidence="3">
    <location>
        <begin position="5"/>
        <end position="187"/>
    </location>
</feature>
<dbReference type="Pfam" id="PF11799">
    <property type="entry name" value="IMS_C"/>
    <property type="match status" value="1"/>
</dbReference>
<sequence length="412" mass="46400">MDRTILHCDCNGFYASVECALHPQYRNVPMAVCGDPESRHGIILAKNELAKAYGIKTAETVWQAKRKCPDLVLAPSHHDLYRQFSQQINAIYQQYTDLVEPFSIDESWLDVGGSYRLFGSGEKIADELRRRIRQEVKVTISVGVSFNKVFAKLGSDYKKPDATTVITRQNYTRLLWPLPAERMLFIGQVAAGKLARAGIHTIGDLARADDWLLQRLLGKGGLTAKIYAQGLDDSPVRRFDEQREVKSVGNSITFRRNLVGQRDIRAGVLSLCDTVAARLRAHKLYCQTVQVQIKSPDLRVISRQQGLSRSTNLARELFCAAMAIIERSWDMKKPIRMLTVTGTALTDQDTGEQLRLDVPSSTPDHERQQKLEQALDAIRQRYGSDSVGFGSLIESDIFHRRPDEIEPGGDRE</sequence>
<dbReference type="GO" id="GO:0009432">
    <property type="term" value="P:SOS response"/>
    <property type="evidence" value="ECO:0007669"/>
    <property type="project" value="TreeGrafter"/>
</dbReference>
<comment type="cofactor">
    <cofactor evidence="2">
        <name>Mg(2+)</name>
        <dbReference type="ChEBI" id="CHEBI:18420"/>
    </cofactor>
    <text evidence="2">Binds 2 magnesium ions per subunit.</text>
</comment>
<comment type="catalytic activity">
    <reaction evidence="2">
        <text>DNA(n) + a 2'-deoxyribonucleoside 5'-triphosphate = DNA(n+1) + diphosphate</text>
        <dbReference type="Rhea" id="RHEA:22508"/>
        <dbReference type="Rhea" id="RHEA-COMP:17339"/>
        <dbReference type="Rhea" id="RHEA-COMP:17340"/>
        <dbReference type="ChEBI" id="CHEBI:33019"/>
        <dbReference type="ChEBI" id="CHEBI:61560"/>
        <dbReference type="ChEBI" id="CHEBI:173112"/>
        <dbReference type="EC" id="2.7.7.7"/>
    </reaction>
</comment>
<evidence type="ECO:0000256" key="1">
    <source>
        <dbReference type="ARBA" id="ARBA00010945"/>
    </source>
</evidence>
<keyword evidence="2 4" id="KW-0548">Nucleotidyltransferase</keyword>
<dbReference type="HAMAP" id="MF_01113">
    <property type="entry name" value="DNApol_IV"/>
    <property type="match status" value="1"/>
</dbReference>
<dbReference type="AlphaFoldDB" id="A0A1C6HBG1"/>
<feature type="active site" evidence="2">
    <location>
        <position position="106"/>
    </location>
</feature>
<dbReference type="InterPro" id="IPR001126">
    <property type="entry name" value="UmuC"/>
</dbReference>
<dbReference type="EC" id="2.7.7.7" evidence="2"/>
<keyword evidence="2" id="KW-0963">Cytoplasm</keyword>
<dbReference type="Gene3D" id="3.40.1170.60">
    <property type="match status" value="1"/>
</dbReference>
<keyword evidence="2" id="KW-0235">DNA replication</keyword>
<dbReference type="GO" id="GO:0003684">
    <property type="term" value="F:damaged DNA binding"/>
    <property type="evidence" value="ECO:0007669"/>
    <property type="project" value="InterPro"/>
</dbReference>
<name>A0A1C6HBG1_9FIRM</name>
<dbReference type="Gene3D" id="3.30.1490.100">
    <property type="entry name" value="DNA polymerase, Y-family, little finger domain"/>
    <property type="match status" value="1"/>
</dbReference>
<keyword evidence="2" id="KW-0479">Metal-binding</keyword>
<protein>
    <recommendedName>
        <fullName evidence="2">DNA polymerase IV</fullName>
        <shortName evidence="2">Pol IV</shortName>
        <ecNumber evidence="2">2.7.7.7</ecNumber>
    </recommendedName>
</protein>
<dbReference type="EMBL" id="FMHG01000001">
    <property type="protein sequence ID" value="SCJ54787.1"/>
    <property type="molecule type" value="Genomic_DNA"/>
</dbReference>
<evidence type="ECO:0000256" key="2">
    <source>
        <dbReference type="HAMAP-Rule" id="MF_01113"/>
    </source>
</evidence>
<feature type="binding site" evidence="2">
    <location>
        <position position="9"/>
    </location>
    <ligand>
        <name>Mg(2+)</name>
        <dbReference type="ChEBI" id="CHEBI:18420"/>
    </ligand>
</feature>
<dbReference type="GO" id="GO:0006281">
    <property type="term" value="P:DNA repair"/>
    <property type="evidence" value="ECO:0007669"/>
    <property type="project" value="UniProtKB-UniRule"/>
</dbReference>
<keyword evidence="2" id="KW-0515">Mutator protein</keyword>
<keyword evidence="2" id="KW-0234">DNA repair</keyword>
<keyword evidence="2" id="KW-0460">Magnesium</keyword>
<feature type="site" description="Substrate discrimination" evidence="2">
    <location>
        <position position="14"/>
    </location>
</feature>
<gene>
    <name evidence="4" type="primary">dinB_2</name>
    <name evidence="2" type="synonym">dinB</name>
    <name evidence="4" type="ORF">SAMEA3545359_00767</name>
</gene>
<dbReference type="InterPro" id="IPR043502">
    <property type="entry name" value="DNA/RNA_pol_sf"/>
</dbReference>
<dbReference type="PANTHER" id="PTHR11076">
    <property type="entry name" value="DNA REPAIR POLYMERASE UMUC / TRANSFERASE FAMILY MEMBER"/>
    <property type="match status" value="1"/>
</dbReference>
<keyword evidence="2" id="KW-0238">DNA-binding</keyword>
<dbReference type="Gene3D" id="1.10.150.20">
    <property type="entry name" value="5' to 3' exonuclease, C-terminal subdomain"/>
    <property type="match status" value="1"/>
</dbReference>
<accession>A0A1C6HBG1</accession>
<comment type="function">
    <text evidence="2">Poorly processive, error-prone DNA polymerase involved in untargeted mutagenesis. Copies undamaged DNA at stalled replication forks, which arise in vivo from mismatched or misaligned primer ends. These misaligned primers can be extended by PolIV. Exhibits no 3'-5' exonuclease (proofreading) activity. May be involved in translesional synthesis, in conjunction with the beta clamp from PolIII.</text>
</comment>
<dbReference type="InterPro" id="IPR036775">
    <property type="entry name" value="DNA_pol_Y-fam_lit_finger_sf"/>
</dbReference>
<evidence type="ECO:0000259" key="3">
    <source>
        <dbReference type="PROSITE" id="PS50173"/>
    </source>
</evidence>
<dbReference type="GO" id="GO:0005829">
    <property type="term" value="C:cytosol"/>
    <property type="evidence" value="ECO:0007669"/>
    <property type="project" value="TreeGrafter"/>
</dbReference>
<organism evidence="4">
    <name type="scientific">uncultured Anaerotruncus sp</name>
    <dbReference type="NCBI Taxonomy" id="905011"/>
    <lineage>
        <taxon>Bacteria</taxon>
        <taxon>Bacillati</taxon>
        <taxon>Bacillota</taxon>
        <taxon>Clostridia</taxon>
        <taxon>Eubacteriales</taxon>
        <taxon>Oscillospiraceae</taxon>
        <taxon>Anaerotruncus</taxon>
        <taxon>environmental samples</taxon>
    </lineage>
</organism>
<dbReference type="SUPFAM" id="SSF100879">
    <property type="entry name" value="Lesion bypass DNA polymerase (Y-family), little finger domain"/>
    <property type="match status" value="1"/>
</dbReference>
<dbReference type="CDD" id="cd03586">
    <property type="entry name" value="PolY_Pol_IV_kappa"/>
    <property type="match status" value="1"/>
</dbReference>
<comment type="subcellular location">
    <subcellularLocation>
        <location evidence="2">Cytoplasm</location>
    </subcellularLocation>
</comment>
<dbReference type="InterPro" id="IPR022880">
    <property type="entry name" value="DNApol_IV"/>
</dbReference>
<dbReference type="GO" id="GO:0042276">
    <property type="term" value="P:error-prone translesion synthesis"/>
    <property type="evidence" value="ECO:0007669"/>
    <property type="project" value="TreeGrafter"/>
</dbReference>
<comment type="similarity">
    <text evidence="1 2">Belongs to the DNA polymerase type-Y family.</text>
</comment>
<dbReference type="InterPro" id="IPR043128">
    <property type="entry name" value="Rev_trsase/Diguanyl_cyclase"/>
</dbReference>
<dbReference type="InterPro" id="IPR017961">
    <property type="entry name" value="DNA_pol_Y-fam_little_finger"/>
</dbReference>
<dbReference type="GO" id="GO:0006261">
    <property type="term" value="P:DNA-templated DNA replication"/>
    <property type="evidence" value="ECO:0007669"/>
    <property type="project" value="UniProtKB-UniRule"/>
</dbReference>
<dbReference type="NCBIfam" id="NF002677">
    <property type="entry name" value="PRK02406.1"/>
    <property type="match status" value="1"/>
</dbReference>
<evidence type="ECO:0000313" key="4">
    <source>
        <dbReference type="EMBL" id="SCJ54787.1"/>
    </source>
</evidence>
<reference evidence="4" key="1">
    <citation type="submission" date="2015-09" db="EMBL/GenBank/DDBJ databases">
        <authorList>
            <consortium name="Pathogen Informatics"/>
        </authorList>
    </citation>
    <scope>NUCLEOTIDE SEQUENCE</scope>
    <source>
        <strain evidence="4">2789STDY5834896</strain>
    </source>
</reference>
<keyword evidence="2" id="KW-0227">DNA damage</keyword>
<feature type="binding site" evidence="2">
    <location>
        <position position="105"/>
    </location>
    <ligand>
        <name>Mg(2+)</name>
        <dbReference type="ChEBI" id="CHEBI:18420"/>
    </ligand>
</feature>
<dbReference type="SUPFAM" id="SSF56672">
    <property type="entry name" value="DNA/RNA polymerases"/>
    <property type="match status" value="1"/>
</dbReference>
<comment type="subunit">
    <text evidence="2">Monomer.</text>
</comment>
<dbReference type="GO" id="GO:0000287">
    <property type="term" value="F:magnesium ion binding"/>
    <property type="evidence" value="ECO:0007669"/>
    <property type="project" value="UniProtKB-UniRule"/>
</dbReference>